<dbReference type="EMBL" id="VCGU01000004">
    <property type="protein sequence ID" value="TRY76830.1"/>
    <property type="molecule type" value="Genomic_DNA"/>
</dbReference>
<keyword evidence="3" id="KW-1185">Reference proteome</keyword>
<keyword evidence="1" id="KW-0732">Signal</keyword>
<evidence type="ECO:0000256" key="1">
    <source>
        <dbReference type="SAM" id="SignalP"/>
    </source>
</evidence>
<evidence type="ECO:0000313" key="3">
    <source>
        <dbReference type="Proteomes" id="UP000318571"/>
    </source>
</evidence>
<name>A0A553PGM7_TIGCA</name>
<feature type="signal peptide" evidence="1">
    <location>
        <begin position="1"/>
        <end position="21"/>
    </location>
</feature>
<dbReference type="Proteomes" id="UP000318571">
    <property type="component" value="Chromosome 5"/>
</dbReference>
<protein>
    <recommendedName>
        <fullName evidence="4">Secreted protein</fullName>
    </recommendedName>
</protein>
<reference evidence="2 3" key="1">
    <citation type="journal article" date="2018" name="Nat. Ecol. Evol.">
        <title>Genomic signatures of mitonuclear coevolution across populations of Tigriopus californicus.</title>
        <authorList>
            <person name="Barreto F.S."/>
            <person name="Watson E.T."/>
            <person name="Lima T.G."/>
            <person name="Willett C.S."/>
            <person name="Edmands S."/>
            <person name="Li W."/>
            <person name="Burton R.S."/>
        </authorList>
    </citation>
    <scope>NUCLEOTIDE SEQUENCE [LARGE SCALE GENOMIC DNA]</scope>
    <source>
        <strain evidence="2 3">San Diego</strain>
    </source>
</reference>
<accession>A0A553PGM7</accession>
<evidence type="ECO:0008006" key="4">
    <source>
        <dbReference type="Google" id="ProtNLM"/>
    </source>
</evidence>
<evidence type="ECO:0000313" key="2">
    <source>
        <dbReference type="EMBL" id="TRY76830.1"/>
    </source>
</evidence>
<dbReference type="AlphaFoldDB" id="A0A553PGM7"/>
<feature type="chain" id="PRO_5022006890" description="Secreted protein" evidence="1">
    <location>
        <begin position="22"/>
        <end position="151"/>
    </location>
</feature>
<comment type="caution">
    <text evidence="2">The sequence shown here is derived from an EMBL/GenBank/DDBJ whole genome shotgun (WGS) entry which is preliminary data.</text>
</comment>
<sequence length="151" mass="16170">MAIHASLRLLCLANSVLVTLRIFPPVPVKSRPDLVKRIQSMSEKPGFRATLFLGLPSKSNCYVRKGTRCWHSKSYVSLSLKAVRNPQETTCWEFPKGNNPPGVGTPNEEPAIVGTPRPPVPDGDTDLLTSHLGGHGLDAAVGQGHVVLAAG</sequence>
<organism evidence="2 3">
    <name type="scientific">Tigriopus californicus</name>
    <name type="common">Marine copepod</name>
    <dbReference type="NCBI Taxonomy" id="6832"/>
    <lineage>
        <taxon>Eukaryota</taxon>
        <taxon>Metazoa</taxon>
        <taxon>Ecdysozoa</taxon>
        <taxon>Arthropoda</taxon>
        <taxon>Crustacea</taxon>
        <taxon>Multicrustacea</taxon>
        <taxon>Hexanauplia</taxon>
        <taxon>Copepoda</taxon>
        <taxon>Harpacticoida</taxon>
        <taxon>Harpacticidae</taxon>
        <taxon>Tigriopus</taxon>
    </lineage>
</organism>
<gene>
    <name evidence="2" type="ORF">TCAL_16993</name>
</gene>
<proteinExistence type="predicted"/>